<dbReference type="PANTHER" id="PTHR30085:SF6">
    <property type="entry name" value="ABC TRANSPORTER GLUTAMINE-BINDING PROTEIN GLNH"/>
    <property type="match status" value="1"/>
</dbReference>
<evidence type="ECO:0000256" key="3">
    <source>
        <dbReference type="ARBA" id="ARBA00022729"/>
    </source>
</evidence>
<evidence type="ECO:0000256" key="1">
    <source>
        <dbReference type="ARBA" id="ARBA00010333"/>
    </source>
</evidence>
<dbReference type="SUPFAM" id="SSF53850">
    <property type="entry name" value="Periplasmic binding protein-like II"/>
    <property type="match status" value="1"/>
</dbReference>
<evidence type="ECO:0000313" key="7">
    <source>
        <dbReference type="EMBL" id="GAF46450.1"/>
    </source>
</evidence>
<dbReference type="OrthoDB" id="9807888at2"/>
<dbReference type="AlphaFoldDB" id="X0R6A4"/>
<dbReference type="Pfam" id="PF00497">
    <property type="entry name" value="SBP_bac_3"/>
    <property type="match status" value="1"/>
</dbReference>
<dbReference type="RefSeq" id="WP_052033270.1">
    <property type="nucleotide sequence ID" value="NZ_BAWF01000031.1"/>
</dbReference>
<dbReference type="PANTHER" id="PTHR30085">
    <property type="entry name" value="AMINO ACID ABC TRANSPORTER PERMEASE"/>
    <property type="match status" value="1"/>
</dbReference>
<keyword evidence="2" id="KW-0813">Transport</keyword>
<reference evidence="7 8" key="1">
    <citation type="submission" date="2014-02" db="EMBL/GenBank/DDBJ databases">
        <title>Whole genome shotgun sequence of Rhodococcus wratislaviensis NBRC 100605.</title>
        <authorList>
            <person name="Hosoyama A."/>
            <person name="Tsuchikane K."/>
            <person name="Yoshida I."/>
            <person name="Ohji S."/>
            <person name="Ichikawa N."/>
            <person name="Yamazoe A."/>
            <person name="Fujita N."/>
        </authorList>
    </citation>
    <scope>NUCLEOTIDE SEQUENCE [LARGE SCALE GENOMIC DNA]</scope>
    <source>
        <strain evidence="7 8">NBRC 100605</strain>
    </source>
</reference>
<proteinExistence type="inferred from homology"/>
<gene>
    <name evidence="7" type="primary">gluB</name>
    <name evidence="7" type="ORF">RW1_031_00330</name>
</gene>
<evidence type="ECO:0000313" key="8">
    <source>
        <dbReference type="Proteomes" id="UP000019491"/>
    </source>
</evidence>
<name>X0R6A4_RHOWR</name>
<keyword evidence="3" id="KW-0732">Signal</keyword>
<dbReference type="Proteomes" id="UP000019491">
    <property type="component" value="Unassembled WGS sequence"/>
</dbReference>
<dbReference type="EMBL" id="BAWF01000031">
    <property type="protein sequence ID" value="GAF46450.1"/>
    <property type="molecule type" value="Genomic_DNA"/>
</dbReference>
<dbReference type="InterPro" id="IPR018313">
    <property type="entry name" value="SBP_3_CS"/>
</dbReference>
<dbReference type="InterPro" id="IPR001638">
    <property type="entry name" value="Solute-binding_3/MltF_N"/>
</dbReference>
<comment type="caution">
    <text evidence="7">The sequence shown here is derived from an EMBL/GenBank/DDBJ whole genome shotgun (WGS) entry which is preliminary data.</text>
</comment>
<dbReference type="CDD" id="cd13690">
    <property type="entry name" value="PBP2_GluB"/>
    <property type="match status" value="1"/>
</dbReference>
<keyword evidence="5" id="KW-0472">Membrane</keyword>
<keyword evidence="5" id="KW-0812">Transmembrane</keyword>
<evidence type="ECO:0000256" key="4">
    <source>
        <dbReference type="RuleBase" id="RU003744"/>
    </source>
</evidence>
<dbReference type="PROSITE" id="PS01039">
    <property type="entry name" value="SBP_BACTERIAL_3"/>
    <property type="match status" value="1"/>
</dbReference>
<dbReference type="InterPro" id="IPR051455">
    <property type="entry name" value="Bact_solute-bind_prot3"/>
</dbReference>
<keyword evidence="8" id="KW-1185">Reference proteome</keyword>
<dbReference type="Gene3D" id="3.40.190.10">
    <property type="entry name" value="Periplasmic binding protein-like II"/>
    <property type="match status" value="2"/>
</dbReference>
<protein>
    <submittedName>
        <fullName evidence="7">Glutamate ABC transporter substrate-binding protein</fullName>
    </submittedName>
</protein>
<dbReference type="SMART" id="SM00062">
    <property type="entry name" value="PBPb"/>
    <property type="match status" value="1"/>
</dbReference>
<feature type="transmembrane region" description="Helical" evidence="5">
    <location>
        <begin position="21"/>
        <end position="42"/>
    </location>
</feature>
<accession>X0R6A4</accession>
<organism evidence="7 8">
    <name type="scientific">Rhodococcus wratislaviensis NBRC 100605</name>
    <dbReference type="NCBI Taxonomy" id="1219028"/>
    <lineage>
        <taxon>Bacteria</taxon>
        <taxon>Bacillati</taxon>
        <taxon>Actinomycetota</taxon>
        <taxon>Actinomycetes</taxon>
        <taxon>Mycobacteriales</taxon>
        <taxon>Nocardiaceae</taxon>
        <taxon>Rhodococcus</taxon>
    </lineage>
</organism>
<dbReference type="GO" id="GO:0030288">
    <property type="term" value="C:outer membrane-bounded periplasmic space"/>
    <property type="evidence" value="ECO:0007669"/>
    <property type="project" value="TreeGrafter"/>
</dbReference>
<dbReference type="GO" id="GO:0006865">
    <property type="term" value="P:amino acid transport"/>
    <property type="evidence" value="ECO:0007669"/>
    <property type="project" value="TreeGrafter"/>
</dbReference>
<comment type="similarity">
    <text evidence="1 4">Belongs to the bacterial solute-binding protein 3 family.</text>
</comment>
<dbReference type="GO" id="GO:0005576">
    <property type="term" value="C:extracellular region"/>
    <property type="evidence" value="ECO:0007669"/>
    <property type="project" value="TreeGrafter"/>
</dbReference>
<sequence length="319" mass="34658">MFKNPLHQFRSRSERHTNNRLGLCIATAFTAVFLVIVFMPPIPIPRDESQSPVLQALAHAPAFPPGSTMARIQQDGKIVVGVKYDQPLFGLLENGFLTGFEIEIARIVAQSLGLDPNRDVEFVEAVSKNRETFLTSGKVDMVVATYIVTAQRLRLVDFAGPYYSAGTGILVRSDTTDIRRPSDLNGRRVCYVTGADSLRALQINAPQALISGLDGNSQCADAVANGQFDAGAMGQPIALGLASRFSGDLKTVDPPMTTEQYGIGIQKGHPEWHAFLDSVLKEKMADGELQAAYDRTVGQVDAESPVFPEVGHFSVEDSY</sequence>
<evidence type="ECO:0000256" key="5">
    <source>
        <dbReference type="SAM" id="Phobius"/>
    </source>
</evidence>
<evidence type="ECO:0000256" key="2">
    <source>
        <dbReference type="ARBA" id="ARBA00022448"/>
    </source>
</evidence>
<feature type="domain" description="Solute-binding protein family 3/N-terminal" evidence="6">
    <location>
        <begin position="77"/>
        <end position="300"/>
    </location>
</feature>
<evidence type="ECO:0000259" key="6">
    <source>
        <dbReference type="SMART" id="SM00062"/>
    </source>
</evidence>
<keyword evidence="5" id="KW-1133">Transmembrane helix</keyword>